<gene>
    <name evidence="1" type="ORF">S06H3_55389</name>
</gene>
<reference evidence="1" key="1">
    <citation type="journal article" date="2014" name="Front. Microbiol.">
        <title>High frequency of phylogenetically diverse reductive dehalogenase-homologous genes in deep subseafloor sedimentary metagenomes.</title>
        <authorList>
            <person name="Kawai M."/>
            <person name="Futagami T."/>
            <person name="Toyoda A."/>
            <person name="Takaki Y."/>
            <person name="Nishi S."/>
            <person name="Hori S."/>
            <person name="Arai W."/>
            <person name="Tsubouchi T."/>
            <person name="Morono Y."/>
            <person name="Uchiyama I."/>
            <person name="Ito T."/>
            <person name="Fujiyama A."/>
            <person name="Inagaki F."/>
            <person name="Takami H."/>
        </authorList>
    </citation>
    <scope>NUCLEOTIDE SEQUENCE</scope>
    <source>
        <strain evidence="1">Expedition CK06-06</strain>
    </source>
</reference>
<feature type="non-terminal residue" evidence="1">
    <location>
        <position position="1"/>
    </location>
</feature>
<organism evidence="1">
    <name type="scientific">marine sediment metagenome</name>
    <dbReference type="NCBI Taxonomy" id="412755"/>
    <lineage>
        <taxon>unclassified sequences</taxon>
        <taxon>metagenomes</taxon>
        <taxon>ecological metagenomes</taxon>
    </lineage>
</organism>
<dbReference type="AlphaFoldDB" id="X1QRT4"/>
<accession>X1QRT4</accession>
<comment type="caution">
    <text evidence="1">The sequence shown here is derived from an EMBL/GenBank/DDBJ whole genome shotgun (WGS) entry which is preliminary data.</text>
</comment>
<name>X1QRT4_9ZZZZ</name>
<protein>
    <submittedName>
        <fullName evidence="1">Uncharacterized protein</fullName>
    </submittedName>
</protein>
<proteinExistence type="predicted"/>
<evidence type="ECO:0000313" key="1">
    <source>
        <dbReference type="EMBL" id="GAI57506.1"/>
    </source>
</evidence>
<sequence>APVVYNLRHSPAGQATFFAASLADFFRQALMTNLRDIITGRLTVSDYQAMLTVRPSISSGNYGIRPPSIEKLPQHRFLSL</sequence>
<dbReference type="EMBL" id="BARV01035501">
    <property type="protein sequence ID" value="GAI57506.1"/>
    <property type="molecule type" value="Genomic_DNA"/>
</dbReference>